<comment type="similarity">
    <text evidence="1 3">Belongs to the class-III pyridoxal-phosphate-dependent aminotransferase family.</text>
</comment>
<dbReference type="PROSITE" id="PS00600">
    <property type="entry name" value="AA_TRANSFER_CLASS_3"/>
    <property type="match status" value="1"/>
</dbReference>
<dbReference type="STRING" id="6832.A0A553NZ68"/>
<dbReference type="InterPro" id="IPR015422">
    <property type="entry name" value="PyrdxlP-dep_Trfase_small"/>
</dbReference>
<dbReference type="CDD" id="cd00610">
    <property type="entry name" value="OAT_like"/>
    <property type="match status" value="1"/>
</dbReference>
<feature type="region of interest" description="Disordered" evidence="4">
    <location>
        <begin position="1"/>
        <end position="20"/>
    </location>
</feature>
<accession>A0A553NZ68</accession>
<protein>
    <recommendedName>
        <fullName evidence="7">Alanine--glyoxylate aminotransferase 2-like</fullName>
    </recommendedName>
</protein>
<dbReference type="InterPro" id="IPR015424">
    <property type="entry name" value="PyrdxlP-dep_Trfase"/>
</dbReference>
<dbReference type="InterPro" id="IPR015421">
    <property type="entry name" value="PyrdxlP-dep_Trfase_major"/>
</dbReference>
<dbReference type="PIRSF" id="PIRSF000521">
    <property type="entry name" value="Transaminase_4ab_Lys_Orn"/>
    <property type="match status" value="1"/>
</dbReference>
<dbReference type="PANTHER" id="PTHR45688">
    <property type="match status" value="1"/>
</dbReference>
<evidence type="ECO:0000256" key="3">
    <source>
        <dbReference type="RuleBase" id="RU003560"/>
    </source>
</evidence>
<sequence length="463" mass="51966">MDKPDNLHPRATSANHEQIPRSETISLREKHVGKSCKLFFKADPLKIVRAQGQYMYNEMGEELLDCINNVCHVGHCHPHVVKSGQDQMAILNTNNRFLHDNLVLYAERLIKTFPERLSVAFFVNSGSEANDLALRMARAHTKSREVITLEHAYHGHVISLMEISPYKFKNQSQDDACPDQTHIAPVPDVYRGKYRDQDYPGQDLGEVYAEDVKEICEKLAEQGKKPGCFIAESLQSCGGQIIYPNSYLRHVYNHVRAAGGLCIADEVQVGFGRVGTNWWAFQTYGNDVIPDIVTIGKPMGNGHPVAAVVTTEEVAASFAGTGIEYFNTYGGNPVSCSIASAVMDVIEDEKLMEHAEEVGRYLKRGLERLMLKHEIVGDVRGVGMFLGLDLVKDRTTREPFTAAAQHVLTRFREERILLQSDGPYNNVLKFKSPLVFNKSNADRLVNTLDEVLEEIRLMSNFID</sequence>
<dbReference type="OMA" id="GAIETMK"/>
<dbReference type="InterPro" id="IPR049704">
    <property type="entry name" value="Aminotrans_3_PPA_site"/>
</dbReference>
<dbReference type="AlphaFoldDB" id="A0A553NZ68"/>
<evidence type="ECO:0000256" key="4">
    <source>
        <dbReference type="SAM" id="MobiDB-lite"/>
    </source>
</evidence>
<dbReference type="Proteomes" id="UP000318571">
    <property type="component" value="Chromosome 9"/>
</dbReference>
<evidence type="ECO:0008006" key="7">
    <source>
        <dbReference type="Google" id="ProtNLM"/>
    </source>
</evidence>
<dbReference type="Pfam" id="PF00202">
    <property type="entry name" value="Aminotran_3"/>
    <property type="match status" value="1"/>
</dbReference>
<reference evidence="5 6" key="1">
    <citation type="journal article" date="2018" name="Nat. Ecol. Evol.">
        <title>Genomic signatures of mitonuclear coevolution across populations of Tigriopus californicus.</title>
        <authorList>
            <person name="Barreto F.S."/>
            <person name="Watson E.T."/>
            <person name="Lima T.G."/>
            <person name="Willett C.S."/>
            <person name="Edmands S."/>
            <person name="Li W."/>
            <person name="Burton R.S."/>
        </authorList>
    </citation>
    <scope>NUCLEOTIDE SEQUENCE [LARGE SCALE GENOMIC DNA]</scope>
    <source>
        <strain evidence="5 6">San Diego</strain>
    </source>
</reference>
<evidence type="ECO:0000313" key="6">
    <source>
        <dbReference type="Proteomes" id="UP000318571"/>
    </source>
</evidence>
<dbReference type="SUPFAM" id="SSF53383">
    <property type="entry name" value="PLP-dependent transferases"/>
    <property type="match status" value="1"/>
</dbReference>
<dbReference type="OrthoDB" id="10261433at2759"/>
<keyword evidence="6" id="KW-1185">Reference proteome</keyword>
<name>A0A553NZ68_TIGCA</name>
<evidence type="ECO:0000256" key="2">
    <source>
        <dbReference type="ARBA" id="ARBA00022898"/>
    </source>
</evidence>
<gene>
    <name evidence="5" type="ORF">TCAL_05188</name>
</gene>
<dbReference type="Gene3D" id="3.90.1150.10">
    <property type="entry name" value="Aspartate Aminotransferase, domain 1"/>
    <property type="match status" value="1"/>
</dbReference>
<dbReference type="InterPro" id="IPR005814">
    <property type="entry name" value="Aminotrans_3"/>
</dbReference>
<dbReference type="Gene3D" id="3.40.640.10">
    <property type="entry name" value="Type I PLP-dependent aspartate aminotransferase-like (Major domain)"/>
    <property type="match status" value="1"/>
</dbReference>
<proteinExistence type="inferred from homology"/>
<dbReference type="GO" id="GO:0030170">
    <property type="term" value="F:pyridoxal phosphate binding"/>
    <property type="evidence" value="ECO:0007669"/>
    <property type="project" value="InterPro"/>
</dbReference>
<evidence type="ECO:0000313" key="5">
    <source>
        <dbReference type="EMBL" id="TRY70717.1"/>
    </source>
</evidence>
<comment type="caution">
    <text evidence="5">The sequence shown here is derived from an EMBL/GenBank/DDBJ whole genome shotgun (WGS) entry which is preliminary data.</text>
</comment>
<dbReference type="GO" id="GO:0005739">
    <property type="term" value="C:mitochondrion"/>
    <property type="evidence" value="ECO:0007669"/>
    <property type="project" value="TreeGrafter"/>
</dbReference>
<dbReference type="EMBL" id="VCGU01000009">
    <property type="protein sequence ID" value="TRY70717.1"/>
    <property type="molecule type" value="Genomic_DNA"/>
</dbReference>
<dbReference type="GO" id="GO:0008483">
    <property type="term" value="F:transaminase activity"/>
    <property type="evidence" value="ECO:0007669"/>
    <property type="project" value="InterPro"/>
</dbReference>
<evidence type="ECO:0000256" key="1">
    <source>
        <dbReference type="ARBA" id="ARBA00008954"/>
    </source>
</evidence>
<organism evidence="5 6">
    <name type="scientific">Tigriopus californicus</name>
    <name type="common">Marine copepod</name>
    <dbReference type="NCBI Taxonomy" id="6832"/>
    <lineage>
        <taxon>Eukaryota</taxon>
        <taxon>Metazoa</taxon>
        <taxon>Ecdysozoa</taxon>
        <taxon>Arthropoda</taxon>
        <taxon>Crustacea</taxon>
        <taxon>Multicrustacea</taxon>
        <taxon>Hexanauplia</taxon>
        <taxon>Copepoda</taxon>
        <taxon>Harpacticoida</taxon>
        <taxon>Harpacticidae</taxon>
        <taxon>Tigriopus</taxon>
    </lineage>
</organism>
<keyword evidence="2 3" id="KW-0663">Pyridoxal phosphate</keyword>
<dbReference type="PANTHER" id="PTHR45688:SF13">
    <property type="entry name" value="ALANINE--GLYOXYLATE AMINOTRANSFERASE 2-LIKE"/>
    <property type="match status" value="1"/>
</dbReference>